<keyword evidence="5" id="KW-0808">Transferase</keyword>
<evidence type="ECO:0000256" key="6">
    <source>
        <dbReference type="ARBA" id="ARBA00022741"/>
    </source>
</evidence>
<evidence type="ECO:0000256" key="1">
    <source>
        <dbReference type="ARBA" id="ARBA00005051"/>
    </source>
</evidence>
<sequence length="185" mass="21103">MYGVFHLKKRKYIMEKQVSVFISIGSNMGNKYDNCLKGVELLKQLDQTSVIEVSPFYQTDPVDFTDQDWFVNGMVKISTSLLPVPLMAALKGIEQALGQFEKSVRFGPRLIDLDIVYYDNLVINEETVILPHPRMHQRRFVLKPLCDIDAHIMHPVLNQTAQSLLDELKEGEQNILPYAPQGALP</sequence>
<keyword evidence="15" id="KW-1185">Reference proteome</keyword>
<protein>
    <recommendedName>
        <fullName evidence="4">2-amino-4-hydroxy-6-hydroxymethyldihydropteridine pyrophosphokinase</fullName>
        <ecNumber evidence="3">2.7.6.3</ecNumber>
    </recommendedName>
    <alternativeName>
        <fullName evidence="11">6-hydroxymethyl-7,8-dihydropterin pyrophosphokinase</fullName>
    </alternativeName>
    <alternativeName>
        <fullName evidence="12">7,8-dihydro-6-hydroxymethylpterin-pyrophosphokinase</fullName>
    </alternativeName>
</protein>
<dbReference type="InterPro" id="IPR000550">
    <property type="entry name" value="Hppk"/>
</dbReference>
<evidence type="ECO:0000256" key="7">
    <source>
        <dbReference type="ARBA" id="ARBA00022777"/>
    </source>
</evidence>
<proteinExistence type="inferred from homology"/>
<feature type="domain" description="7,8-dihydro-6-hydroxymethylpterin-pyrophosphokinase" evidence="13">
    <location>
        <begin position="105"/>
        <end position="116"/>
    </location>
</feature>
<keyword evidence="9" id="KW-0289">Folate biosynthesis</keyword>
<keyword evidence="8" id="KW-0067">ATP-binding</keyword>
<dbReference type="EMBL" id="FWXY01000002">
    <property type="protein sequence ID" value="SMC47297.1"/>
    <property type="molecule type" value="Genomic_DNA"/>
</dbReference>
<evidence type="ECO:0000256" key="11">
    <source>
        <dbReference type="ARBA" id="ARBA00029766"/>
    </source>
</evidence>
<dbReference type="NCBIfam" id="TIGR01498">
    <property type="entry name" value="folK"/>
    <property type="match status" value="1"/>
</dbReference>
<gene>
    <name evidence="14" type="ORF">SAMN02746065_102266</name>
</gene>
<evidence type="ECO:0000313" key="14">
    <source>
        <dbReference type="EMBL" id="SMC47297.1"/>
    </source>
</evidence>
<evidence type="ECO:0000256" key="10">
    <source>
        <dbReference type="ARBA" id="ARBA00029409"/>
    </source>
</evidence>
<organism evidence="14 15">
    <name type="scientific">Desulfocicer vacuolatum DSM 3385</name>
    <dbReference type="NCBI Taxonomy" id="1121400"/>
    <lineage>
        <taxon>Bacteria</taxon>
        <taxon>Pseudomonadati</taxon>
        <taxon>Thermodesulfobacteriota</taxon>
        <taxon>Desulfobacteria</taxon>
        <taxon>Desulfobacterales</taxon>
        <taxon>Desulfobacteraceae</taxon>
        <taxon>Desulfocicer</taxon>
    </lineage>
</organism>
<dbReference type="PANTHER" id="PTHR43071">
    <property type="entry name" value="2-AMINO-4-HYDROXY-6-HYDROXYMETHYLDIHYDROPTERIDINE PYROPHOSPHOKINASE"/>
    <property type="match status" value="1"/>
</dbReference>
<evidence type="ECO:0000259" key="13">
    <source>
        <dbReference type="PROSITE" id="PS00794"/>
    </source>
</evidence>
<evidence type="ECO:0000256" key="8">
    <source>
        <dbReference type="ARBA" id="ARBA00022840"/>
    </source>
</evidence>
<evidence type="ECO:0000313" key="15">
    <source>
        <dbReference type="Proteomes" id="UP000192418"/>
    </source>
</evidence>
<evidence type="ECO:0000256" key="3">
    <source>
        <dbReference type="ARBA" id="ARBA00013253"/>
    </source>
</evidence>
<dbReference type="Pfam" id="PF01288">
    <property type="entry name" value="HPPK"/>
    <property type="match status" value="1"/>
</dbReference>
<reference evidence="14 15" key="1">
    <citation type="submission" date="2017-04" db="EMBL/GenBank/DDBJ databases">
        <authorList>
            <person name="Afonso C.L."/>
            <person name="Miller P.J."/>
            <person name="Scott M.A."/>
            <person name="Spackman E."/>
            <person name="Goraichik I."/>
            <person name="Dimitrov K.M."/>
            <person name="Suarez D.L."/>
            <person name="Swayne D.E."/>
        </authorList>
    </citation>
    <scope>NUCLEOTIDE SEQUENCE [LARGE SCALE GENOMIC DNA]</scope>
    <source>
        <strain evidence="14 15">DSM 3385</strain>
    </source>
</reference>
<dbReference type="SUPFAM" id="SSF55083">
    <property type="entry name" value="6-hydroxymethyl-7,8-dihydropterin pyrophosphokinase, HPPK"/>
    <property type="match status" value="1"/>
</dbReference>
<dbReference type="UniPathway" id="UPA00077">
    <property type="reaction ID" value="UER00155"/>
</dbReference>
<keyword evidence="7 14" id="KW-0418">Kinase</keyword>
<dbReference type="PANTHER" id="PTHR43071:SF1">
    <property type="entry name" value="2-AMINO-4-HYDROXY-6-HYDROXYMETHYLDIHYDROPTERIDINE PYROPHOSPHOKINASE"/>
    <property type="match status" value="1"/>
</dbReference>
<dbReference type="STRING" id="1121400.SAMN02746065_102266"/>
<dbReference type="GO" id="GO:0003848">
    <property type="term" value="F:2-amino-4-hydroxy-6-hydroxymethyldihydropteridine diphosphokinase activity"/>
    <property type="evidence" value="ECO:0007669"/>
    <property type="project" value="UniProtKB-EC"/>
</dbReference>
<dbReference type="GO" id="GO:0046656">
    <property type="term" value="P:folic acid biosynthetic process"/>
    <property type="evidence" value="ECO:0007669"/>
    <property type="project" value="UniProtKB-KW"/>
</dbReference>
<evidence type="ECO:0000256" key="9">
    <source>
        <dbReference type="ARBA" id="ARBA00022909"/>
    </source>
</evidence>
<comment type="function">
    <text evidence="10">Catalyzes the transfer of pyrophosphate from adenosine triphosphate (ATP) to 6-hydroxymethyl-7,8-dihydropterin, an enzymatic step in folate biosynthesis pathway.</text>
</comment>
<evidence type="ECO:0000256" key="2">
    <source>
        <dbReference type="ARBA" id="ARBA00005810"/>
    </source>
</evidence>
<dbReference type="GO" id="GO:0016301">
    <property type="term" value="F:kinase activity"/>
    <property type="evidence" value="ECO:0007669"/>
    <property type="project" value="UniProtKB-KW"/>
</dbReference>
<evidence type="ECO:0000256" key="4">
    <source>
        <dbReference type="ARBA" id="ARBA00016218"/>
    </source>
</evidence>
<comment type="pathway">
    <text evidence="1">Cofactor biosynthesis; tetrahydrofolate biosynthesis; 2-amino-4-hydroxy-6-hydroxymethyl-7,8-dihydropteridine diphosphate from 7,8-dihydroneopterin triphosphate: step 4/4.</text>
</comment>
<keyword evidence="6" id="KW-0547">Nucleotide-binding</keyword>
<dbReference type="Gene3D" id="3.30.70.560">
    <property type="entry name" value="7,8-Dihydro-6-hydroxymethylpterin-pyrophosphokinase HPPK"/>
    <property type="match status" value="1"/>
</dbReference>
<dbReference type="CDD" id="cd00483">
    <property type="entry name" value="HPPK"/>
    <property type="match status" value="1"/>
</dbReference>
<name>A0A1W1ZFX7_9BACT</name>
<dbReference type="Proteomes" id="UP000192418">
    <property type="component" value="Unassembled WGS sequence"/>
</dbReference>
<dbReference type="PROSITE" id="PS00794">
    <property type="entry name" value="HPPK"/>
    <property type="match status" value="1"/>
</dbReference>
<dbReference type="GO" id="GO:0005524">
    <property type="term" value="F:ATP binding"/>
    <property type="evidence" value="ECO:0007669"/>
    <property type="project" value="UniProtKB-KW"/>
</dbReference>
<dbReference type="AlphaFoldDB" id="A0A1W1ZFX7"/>
<dbReference type="EC" id="2.7.6.3" evidence="3"/>
<evidence type="ECO:0000256" key="12">
    <source>
        <dbReference type="ARBA" id="ARBA00033413"/>
    </source>
</evidence>
<evidence type="ECO:0000256" key="5">
    <source>
        <dbReference type="ARBA" id="ARBA00022679"/>
    </source>
</evidence>
<comment type="similarity">
    <text evidence="2">Belongs to the HPPK family.</text>
</comment>
<dbReference type="InterPro" id="IPR035907">
    <property type="entry name" value="Hppk_sf"/>
</dbReference>
<accession>A0A1W1ZFX7</accession>
<dbReference type="GO" id="GO:0046654">
    <property type="term" value="P:tetrahydrofolate biosynthetic process"/>
    <property type="evidence" value="ECO:0007669"/>
    <property type="project" value="UniProtKB-UniPathway"/>
</dbReference>